<dbReference type="OrthoDB" id="3266830at2759"/>
<gene>
    <name evidence="2" type="ORF">EXIGLDRAFT_734909</name>
</gene>
<proteinExistence type="predicted"/>
<accession>A0A166AW30</accession>
<evidence type="ECO:0000313" key="3">
    <source>
        <dbReference type="Proteomes" id="UP000077266"/>
    </source>
</evidence>
<sequence>MPAHRSSKSRCAFASPPPAKKPRAPRKVVSAEEKTANVLIREKKKAWEATLVPPKADSGFTWPQGTVGMFPSDAKSAFKLTPKEIDTLRREEIQGSRKSFVSLADVKNLARRKHLALHGKDVEYVPPSDWQVSTHTRQNDSTRRYKTNWGFAPSSQYRF</sequence>
<reference evidence="2 3" key="1">
    <citation type="journal article" date="2016" name="Mol. Biol. Evol.">
        <title>Comparative Genomics of Early-Diverging Mushroom-Forming Fungi Provides Insights into the Origins of Lignocellulose Decay Capabilities.</title>
        <authorList>
            <person name="Nagy L.G."/>
            <person name="Riley R."/>
            <person name="Tritt A."/>
            <person name="Adam C."/>
            <person name="Daum C."/>
            <person name="Floudas D."/>
            <person name="Sun H."/>
            <person name="Yadav J.S."/>
            <person name="Pangilinan J."/>
            <person name="Larsson K.H."/>
            <person name="Matsuura K."/>
            <person name="Barry K."/>
            <person name="Labutti K."/>
            <person name="Kuo R."/>
            <person name="Ohm R.A."/>
            <person name="Bhattacharya S.S."/>
            <person name="Shirouzu T."/>
            <person name="Yoshinaga Y."/>
            <person name="Martin F.M."/>
            <person name="Grigoriev I.V."/>
            <person name="Hibbett D.S."/>
        </authorList>
    </citation>
    <scope>NUCLEOTIDE SEQUENCE [LARGE SCALE GENOMIC DNA]</scope>
    <source>
        <strain evidence="2 3">HHB12029</strain>
    </source>
</reference>
<protein>
    <submittedName>
        <fullName evidence="2">Uncharacterized protein</fullName>
    </submittedName>
</protein>
<dbReference type="InParanoid" id="A0A166AW30"/>
<dbReference type="EMBL" id="KV425953">
    <property type="protein sequence ID" value="KZV95699.1"/>
    <property type="molecule type" value="Genomic_DNA"/>
</dbReference>
<evidence type="ECO:0000256" key="1">
    <source>
        <dbReference type="SAM" id="MobiDB-lite"/>
    </source>
</evidence>
<feature type="region of interest" description="Disordered" evidence="1">
    <location>
        <begin position="1"/>
        <end position="30"/>
    </location>
</feature>
<evidence type="ECO:0000313" key="2">
    <source>
        <dbReference type="EMBL" id="KZV95699.1"/>
    </source>
</evidence>
<dbReference type="AlphaFoldDB" id="A0A166AW30"/>
<keyword evidence="3" id="KW-1185">Reference proteome</keyword>
<name>A0A166AW30_EXIGL</name>
<organism evidence="2 3">
    <name type="scientific">Exidia glandulosa HHB12029</name>
    <dbReference type="NCBI Taxonomy" id="1314781"/>
    <lineage>
        <taxon>Eukaryota</taxon>
        <taxon>Fungi</taxon>
        <taxon>Dikarya</taxon>
        <taxon>Basidiomycota</taxon>
        <taxon>Agaricomycotina</taxon>
        <taxon>Agaricomycetes</taxon>
        <taxon>Auriculariales</taxon>
        <taxon>Exidiaceae</taxon>
        <taxon>Exidia</taxon>
    </lineage>
</organism>
<dbReference type="Proteomes" id="UP000077266">
    <property type="component" value="Unassembled WGS sequence"/>
</dbReference>